<keyword evidence="1" id="KW-0812">Transmembrane</keyword>
<sequence>MIKLIISQSFCLRTFNHFLLVRHINFFCLLLPFSLTFFCYRLRLLPFPIFFSLPSSRLRFAVFLGVENWYLPRSGVSPSGRVLSSTVEIEIRSNIYHDYATFFHGHPTSVIFYHAPPTGIIL</sequence>
<keyword evidence="1" id="KW-0472">Membrane</keyword>
<comment type="caution">
    <text evidence="2">The sequence shown here is derived from an EMBL/GenBank/DDBJ whole genome shotgun (WGS) entry which is preliminary data.</text>
</comment>
<proteinExistence type="predicted"/>
<protein>
    <submittedName>
        <fullName evidence="2">Uncharacterized protein</fullName>
    </submittedName>
</protein>
<reference evidence="2 3" key="1">
    <citation type="journal article" date="2020" name="IScience">
        <title>Genome Sequencing of the Endangered Kingdonia uniflora (Circaeasteraceae, Ranunculales) Reveals Potential Mechanisms of Evolutionary Specialization.</title>
        <authorList>
            <person name="Sun Y."/>
            <person name="Deng T."/>
            <person name="Zhang A."/>
            <person name="Moore M.J."/>
            <person name="Landis J.B."/>
            <person name="Lin N."/>
            <person name="Zhang H."/>
            <person name="Zhang X."/>
            <person name="Huang J."/>
            <person name="Zhang X."/>
            <person name="Sun H."/>
            <person name="Wang H."/>
        </authorList>
    </citation>
    <scope>NUCLEOTIDE SEQUENCE [LARGE SCALE GENOMIC DNA]</scope>
    <source>
        <strain evidence="2">TB1705</strain>
        <tissue evidence="2">Leaf</tissue>
    </source>
</reference>
<feature type="transmembrane region" description="Helical" evidence="1">
    <location>
        <begin position="20"/>
        <end position="40"/>
    </location>
</feature>
<organism evidence="2 3">
    <name type="scientific">Kingdonia uniflora</name>
    <dbReference type="NCBI Taxonomy" id="39325"/>
    <lineage>
        <taxon>Eukaryota</taxon>
        <taxon>Viridiplantae</taxon>
        <taxon>Streptophyta</taxon>
        <taxon>Embryophyta</taxon>
        <taxon>Tracheophyta</taxon>
        <taxon>Spermatophyta</taxon>
        <taxon>Magnoliopsida</taxon>
        <taxon>Ranunculales</taxon>
        <taxon>Circaeasteraceae</taxon>
        <taxon>Kingdonia</taxon>
    </lineage>
</organism>
<dbReference type="EMBL" id="JACGCM010001560">
    <property type="protein sequence ID" value="KAF6153457.1"/>
    <property type="molecule type" value="Genomic_DNA"/>
</dbReference>
<evidence type="ECO:0000313" key="3">
    <source>
        <dbReference type="Proteomes" id="UP000541444"/>
    </source>
</evidence>
<evidence type="ECO:0000313" key="2">
    <source>
        <dbReference type="EMBL" id="KAF6153457.1"/>
    </source>
</evidence>
<keyword evidence="3" id="KW-1185">Reference proteome</keyword>
<accession>A0A7J7MF28</accession>
<dbReference type="AlphaFoldDB" id="A0A7J7MF28"/>
<dbReference type="Proteomes" id="UP000541444">
    <property type="component" value="Unassembled WGS sequence"/>
</dbReference>
<evidence type="ECO:0000256" key="1">
    <source>
        <dbReference type="SAM" id="Phobius"/>
    </source>
</evidence>
<keyword evidence="1" id="KW-1133">Transmembrane helix</keyword>
<name>A0A7J7MF28_9MAGN</name>
<gene>
    <name evidence="2" type="ORF">GIB67_027324</name>
</gene>